<sequence>MSNVPPIEPSEPARDDRPRPRYGEYAPASQTPPVEASPTDARPQHPAAEAQPFAASTFTPTSAVFHNAPPAKPKTLGVVAFVAGLVVLLFAVVLSVVGGLAFAPIAGKAITAGGVIDQTVITSDDPGIAAFGVLSTVFFVAGSLLGLWALVQGLIATITKRGRAFGIVAMALAVATPVISFVVFYAVTFASAPEIFSNVG</sequence>
<evidence type="ECO:0000256" key="1">
    <source>
        <dbReference type="SAM" id="MobiDB-lite"/>
    </source>
</evidence>
<dbReference type="EMBL" id="FXAY01000004">
    <property type="protein sequence ID" value="SMG41272.1"/>
    <property type="molecule type" value="Genomic_DNA"/>
</dbReference>
<evidence type="ECO:0000313" key="3">
    <source>
        <dbReference type="EMBL" id="SMG41272.1"/>
    </source>
</evidence>
<dbReference type="AlphaFoldDB" id="A0A1X7KIN7"/>
<dbReference type="Proteomes" id="UP000193244">
    <property type="component" value="Unassembled WGS sequence"/>
</dbReference>
<keyword evidence="4" id="KW-1185">Reference proteome</keyword>
<reference evidence="4" key="1">
    <citation type="submission" date="2017-04" db="EMBL/GenBank/DDBJ databases">
        <authorList>
            <person name="Varghese N."/>
            <person name="Submissions S."/>
        </authorList>
    </citation>
    <scope>NUCLEOTIDE SEQUENCE [LARGE SCALE GENOMIC DNA]</scope>
    <source>
        <strain evidence="4">VKM Ac-2510</strain>
    </source>
</reference>
<dbReference type="OrthoDB" id="5111334at2"/>
<dbReference type="Pfam" id="PF19779">
    <property type="entry name" value="DUF6264"/>
    <property type="match status" value="1"/>
</dbReference>
<protein>
    <submittedName>
        <fullName evidence="3">Uncharacterized protein</fullName>
    </submittedName>
</protein>
<dbReference type="InterPro" id="IPR046231">
    <property type="entry name" value="DUF6264"/>
</dbReference>
<feature type="region of interest" description="Disordered" evidence="1">
    <location>
        <begin position="1"/>
        <end position="51"/>
    </location>
</feature>
<feature type="transmembrane region" description="Helical" evidence="2">
    <location>
        <begin position="163"/>
        <end position="187"/>
    </location>
</feature>
<evidence type="ECO:0000313" key="4">
    <source>
        <dbReference type="Proteomes" id="UP000193244"/>
    </source>
</evidence>
<evidence type="ECO:0000256" key="2">
    <source>
        <dbReference type="SAM" id="Phobius"/>
    </source>
</evidence>
<dbReference type="STRING" id="150121.SAMN06296010_2580"/>
<gene>
    <name evidence="3" type="ORF">SAMN06296010_2580</name>
</gene>
<keyword evidence="2" id="KW-1133">Transmembrane helix</keyword>
<name>A0A1X7KIN7_9MICO</name>
<proteinExistence type="predicted"/>
<feature type="transmembrane region" description="Helical" evidence="2">
    <location>
        <begin position="127"/>
        <end position="151"/>
    </location>
</feature>
<feature type="compositionally biased region" description="Basic and acidic residues" evidence="1">
    <location>
        <begin position="11"/>
        <end position="22"/>
    </location>
</feature>
<keyword evidence="2" id="KW-0472">Membrane</keyword>
<dbReference type="RefSeq" id="WP_085486633.1">
    <property type="nucleotide sequence ID" value="NZ_FXAY01000004.1"/>
</dbReference>
<organism evidence="3 4">
    <name type="scientific">Agreia pratensis</name>
    <dbReference type="NCBI Taxonomy" id="150121"/>
    <lineage>
        <taxon>Bacteria</taxon>
        <taxon>Bacillati</taxon>
        <taxon>Actinomycetota</taxon>
        <taxon>Actinomycetes</taxon>
        <taxon>Micrococcales</taxon>
        <taxon>Microbacteriaceae</taxon>
        <taxon>Agreia</taxon>
    </lineage>
</organism>
<keyword evidence="2" id="KW-0812">Transmembrane</keyword>
<feature type="transmembrane region" description="Helical" evidence="2">
    <location>
        <begin position="78"/>
        <end position="107"/>
    </location>
</feature>
<accession>A0A1X7KIN7</accession>